<gene>
    <name evidence="2" type="ORF">EZS28_011391</name>
</gene>
<dbReference type="AlphaFoldDB" id="A0A5J4WEG9"/>
<sequence length="612" mass="70800">MSIITRQDIEEYKEYVKSEIIEMQNFNLDSTKQRFIAIYSMMIKTFAIPQFRVGSNIKELIDFHLQGHKNYSPLQRIREHSREHMAKEHMMKYYNIQEKQLQNWLQDYKGFDIDGEIDKFIQDEKININIYDYDTEQKIYNQSKAYKYQEDSNEATDESSDESDNEPVSVPEFNVLICSAENNETHAFYISNKESLTGLKFCPFSKSRAFNPQDVNFARDFERHIKKCDINEGKIIKEVKLEAVQRPFCPHIMQNKTYAYLLANGRENEFKPTSYYNTYDFETVEKVINKDFSKSSKQISQLVPLSVASTIKNKQALIICAICGDKFTVNNKPTLDRINNNLPYTKDNHEGFNPFVKELIGKRIQAKIEGNKGLEQFCKITMNSSYGSDGMNTEKYTEIKVMDKKGALKSHLSNTFMDEQQLSDNAYAVQMNPESCTSFDMEKMHFVEGDTDSAYWAVSGDINAGHQQQFNYVINDKQFYDENAKYFFPTIEGDLFDEKKILGLAIENEGTEMIALAPKKYYIKVGENEKIKLKGVNQKTTKISKKNIVDNINSGTITKATNMRLEQKNYIMSKIATEKNGITGIYTKAIVLRDQSCCPYIFGLKASDYVID</sequence>
<proteinExistence type="predicted"/>
<comment type="caution">
    <text evidence="2">The sequence shown here is derived from an EMBL/GenBank/DDBJ whole genome shotgun (WGS) entry which is preliminary data.</text>
</comment>
<dbReference type="EMBL" id="SNRW01002345">
    <property type="protein sequence ID" value="KAA6393083.1"/>
    <property type="molecule type" value="Genomic_DNA"/>
</dbReference>
<reference evidence="2 3" key="1">
    <citation type="submission" date="2019-03" db="EMBL/GenBank/DDBJ databases">
        <title>Single cell metagenomics reveals metabolic interactions within the superorganism composed of flagellate Streblomastix strix and complex community of Bacteroidetes bacteria on its surface.</title>
        <authorList>
            <person name="Treitli S.C."/>
            <person name="Kolisko M."/>
            <person name="Husnik F."/>
            <person name="Keeling P."/>
            <person name="Hampl V."/>
        </authorList>
    </citation>
    <scope>NUCLEOTIDE SEQUENCE [LARGE SCALE GENOMIC DNA]</scope>
    <source>
        <strain evidence="2">ST1C</strain>
    </source>
</reference>
<dbReference type="SUPFAM" id="SSF56672">
    <property type="entry name" value="DNA/RNA polymerases"/>
    <property type="match status" value="1"/>
</dbReference>
<evidence type="ECO:0000313" key="2">
    <source>
        <dbReference type="EMBL" id="KAA6393083.1"/>
    </source>
</evidence>
<dbReference type="InterPro" id="IPR043502">
    <property type="entry name" value="DNA/RNA_pol_sf"/>
</dbReference>
<accession>A0A5J4WEG9</accession>
<protein>
    <submittedName>
        <fullName evidence="2">Uncharacterized protein</fullName>
    </submittedName>
</protein>
<evidence type="ECO:0000313" key="3">
    <source>
        <dbReference type="Proteomes" id="UP000324800"/>
    </source>
</evidence>
<organism evidence="2 3">
    <name type="scientific">Streblomastix strix</name>
    <dbReference type="NCBI Taxonomy" id="222440"/>
    <lineage>
        <taxon>Eukaryota</taxon>
        <taxon>Metamonada</taxon>
        <taxon>Preaxostyla</taxon>
        <taxon>Oxymonadida</taxon>
        <taxon>Streblomastigidae</taxon>
        <taxon>Streblomastix</taxon>
    </lineage>
</organism>
<name>A0A5J4WEG9_9EUKA</name>
<feature type="compositionally biased region" description="Acidic residues" evidence="1">
    <location>
        <begin position="151"/>
        <end position="165"/>
    </location>
</feature>
<dbReference type="Proteomes" id="UP000324800">
    <property type="component" value="Unassembled WGS sequence"/>
</dbReference>
<feature type="region of interest" description="Disordered" evidence="1">
    <location>
        <begin position="148"/>
        <end position="168"/>
    </location>
</feature>
<evidence type="ECO:0000256" key="1">
    <source>
        <dbReference type="SAM" id="MobiDB-lite"/>
    </source>
</evidence>